<dbReference type="OrthoDB" id="3296006at2"/>
<reference evidence="2 3" key="1">
    <citation type="journal article" date="2009" name="J. Bacteriol.">
        <title>Complete genome sequence of Robiginitalea biformata HTCC2501.</title>
        <authorList>
            <person name="Oh H.M."/>
            <person name="Giovannoni S.J."/>
            <person name="Lee K."/>
            <person name="Ferriera S."/>
            <person name="Johnson J."/>
            <person name="Cho J.C."/>
        </authorList>
    </citation>
    <scope>NUCLEOTIDE SEQUENCE [LARGE SCALE GENOMIC DNA]</scope>
    <source>
        <strain evidence="3">ATCC BAA-864 / HTCC2501 / KCTC 12146</strain>
    </source>
</reference>
<dbReference type="eggNOG" id="COG0406">
    <property type="taxonomic scope" value="Bacteria"/>
</dbReference>
<protein>
    <recommendedName>
        <fullName evidence="4">Phosphoglycerate mutase</fullName>
    </recommendedName>
</protein>
<accession>A4CLT0</accession>
<dbReference type="Pfam" id="PF00300">
    <property type="entry name" value="His_Phos_1"/>
    <property type="match status" value="1"/>
</dbReference>
<dbReference type="Proteomes" id="UP000009049">
    <property type="component" value="Chromosome"/>
</dbReference>
<dbReference type="HOGENOM" id="CLU_112476_0_0_10"/>
<keyword evidence="3" id="KW-1185">Reference proteome</keyword>
<sequence length="182" mass="20056">MKINNCLILLMALMLGLSCKDDPQTATMDPAPGEVTTFYLIRHAEKDRSNPQDADPELTQKGLGRAMHWAEILNEVSLDAIYTTDYERTSMTAAPASVKQDITVQYYDPESLDAEAFKTEHAGQNVLIVGHSNTTPDLANRLLGEDRFSPMDDTDNGSLFIVQVVGSQSTATRLVFNCNCPK</sequence>
<gene>
    <name evidence="2" type="ordered locus">RB2501_15914</name>
</gene>
<name>A4CLT0_ROBBH</name>
<keyword evidence="1" id="KW-0732">Signal</keyword>
<feature type="chain" id="PRO_5002666531" description="Phosphoglycerate mutase" evidence="1">
    <location>
        <begin position="21"/>
        <end position="182"/>
    </location>
</feature>
<dbReference type="KEGG" id="rbi:RB2501_15914"/>
<dbReference type="PROSITE" id="PS51257">
    <property type="entry name" value="PROKAR_LIPOPROTEIN"/>
    <property type="match status" value="1"/>
</dbReference>
<dbReference type="CDD" id="cd07067">
    <property type="entry name" value="HP_PGM_like"/>
    <property type="match status" value="1"/>
</dbReference>
<evidence type="ECO:0000313" key="3">
    <source>
        <dbReference type="Proteomes" id="UP000009049"/>
    </source>
</evidence>
<dbReference type="InterPro" id="IPR029033">
    <property type="entry name" value="His_PPase_superfam"/>
</dbReference>
<dbReference type="SUPFAM" id="SSF53254">
    <property type="entry name" value="Phosphoglycerate mutase-like"/>
    <property type="match status" value="1"/>
</dbReference>
<organism evidence="2 3">
    <name type="scientific">Robiginitalea biformata (strain ATCC BAA-864 / DSM 15991 / KCTC 12146 / HTCC2501)</name>
    <dbReference type="NCBI Taxonomy" id="313596"/>
    <lineage>
        <taxon>Bacteria</taxon>
        <taxon>Pseudomonadati</taxon>
        <taxon>Bacteroidota</taxon>
        <taxon>Flavobacteriia</taxon>
        <taxon>Flavobacteriales</taxon>
        <taxon>Flavobacteriaceae</taxon>
        <taxon>Robiginitalea</taxon>
    </lineage>
</organism>
<evidence type="ECO:0008006" key="4">
    <source>
        <dbReference type="Google" id="ProtNLM"/>
    </source>
</evidence>
<proteinExistence type="predicted"/>
<dbReference type="EMBL" id="CP001712">
    <property type="protein sequence ID" value="EAR15829.1"/>
    <property type="molecule type" value="Genomic_DNA"/>
</dbReference>
<dbReference type="STRING" id="313596.RB2501_15914"/>
<evidence type="ECO:0000256" key="1">
    <source>
        <dbReference type="SAM" id="SignalP"/>
    </source>
</evidence>
<dbReference type="RefSeq" id="WP_015755144.1">
    <property type="nucleotide sequence ID" value="NC_013222.1"/>
</dbReference>
<feature type="signal peptide" evidence="1">
    <location>
        <begin position="1"/>
        <end position="20"/>
    </location>
</feature>
<dbReference type="InterPro" id="IPR013078">
    <property type="entry name" value="His_Pase_superF_clade-1"/>
</dbReference>
<dbReference type="AlphaFoldDB" id="A4CLT0"/>
<evidence type="ECO:0000313" key="2">
    <source>
        <dbReference type="EMBL" id="EAR15829.1"/>
    </source>
</evidence>
<dbReference type="Gene3D" id="3.40.50.1240">
    <property type="entry name" value="Phosphoglycerate mutase-like"/>
    <property type="match status" value="1"/>
</dbReference>